<dbReference type="GO" id="GO:0006298">
    <property type="term" value="P:mismatch repair"/>
    <property type="evidence" value="ECO:0007669"/>
    <property type="project" value="InterPro"/>
</dbReference>
<dbReference type="InterPro" id="IPR045076">
    <property type="entry name" value="MutS"/>
</dbReference>
<name>A0A973A7M1_9GAMM</name>
<feature type="non-terminal residue" evidence="5">
    <location>
        <position position="398"/>
    </location>
</feature>
<dbReference type="Pfam" id="PF05192">
    <property type="entry name" value="MutS_III"/>
    <property type="match status" value="1"/>
</dbReference>
<gene>
    <name evidence="5" type="ORF">HQ497_02820</name>
</gene>
<dbReference type="InterPro" id="IPR027417">
    <property type="entry name" value="P-loop_NTPase"/>
</dbReference>
<keyword evidence="3" id="KW-0238">DNA-binding</keyword>
<dbReference type="EMBL" id="JABMOJ010000102">
    <property type="protein sequence ID" value="NQV64275.1"/>
    <property type="molecule type" value="Genomic_DNA"/>
</dbReference>
<dbReference type="Gene3D" id="3.40.50.300">
    <property type="entry name" value="P-loop containing nucleotide triphosphate hydrolases"/>
    <property type="match status" value="1"/>
</dbReference>
<keyword evidence="2" id="KW-0067">ATP-binding</keyword>
<dbReference type="PANTHER" id="PTHR11361:SF99">
    <property type="entry name" value="DNA MISMATCH REPAIR PROTEIN"/>
    <property type="match status" value="1"/>
</dbReference>
<dbReference type="InterPro" id="IPR007696">
    <property type="entry name" value="DNA_mismatch_repair_MutS_core"/>
</dbReference>
<dbReference type="SMART" id="SM00534">
    <property type="entry name" value="MUTSac"/>
    <property type="match status" value="1"/>
</dbReference>
<dbReference type="Proteomes" id="UP000754644">
    <property type="component" value="Unassembled WGS sequence"/>
</dbReference>
<evidence type="ECO:0000256" key="2">
    <source>
        <dbReference type="ARBA" id="ARBA00022840"/>
    </source>
</evidence>
<organism evidence="5 6">
    <name type="scientific">SAR86 cluster bacterium</name>
    <dbReference type="NCBI Taxonomy" id="2030880"/>
    <lineage>
        <taxon>Bacteria</taxon>
        <taxon>Pseudomonadati</taxon>
        <taxon>Pseudomonadota</taxon>
        <taxon>Gammaproteobacteria</taxon>
        <taxon>SAR86 cluster</taxon>
    </lineage>
</organism>
<evidence type="ECO:0000313" key="5">
    <source>
        <dbReference type="EMBL" id="NQV64275.1"/>
    </source>
</evidence>
<feature type="domain" description="DNA mismatch repair proteins mutS family" evidence="4">
    <location>
        <begin position="275"/>
        <end position="390"/>
    </location>
</feature>
<dbReference type="PANTHER" id="PTHR11361">
    <property type="entry name" value="DNA MISMATCH REPAIR PROTEIN MUTS FAMILY MEMBER"/>
    <property type="match status" value="1"/>
</dbReference>
<evidence type="ECO:0000313" key="6">
    <source>
        <dbReference type="Proteomes" id="UP000754644"/>
    </source>
</evidence>
<evidence type="ECO:0000259" key="4">
    <source>
        <dbReference type="SMART" id="SM00534"/>
    </source>
</evidence>
<dbReference type="GO" id="GO:0140664">
    <property type="term" value="F:ATP-dependent DNA damage sensor activity"/>
    <property type="evidence" value="ECO:0007669"/>
    <property type="project" value="InterPro"/>
</dbReference>
<dbReference type="AlphaFoldDB" id="A0A973A7M1"/>
<dbReference type="InterPro" id="IPR000432">
    <property type="entry name" value="DNA_mismatch_repair_MutS_C"/>
</dbReference>
<dbReference type="GO" id="GO:0030983">
    <property type="term" value="F:mismatched DNA binding"/>
    <property type="evidence" value="ECO:0007669"/>
    <property type="project" value="InterPro"/>
</dbReference>
<evidence type="ECO:0000256" key="3">
    <source>
        <dbReference type="ARBA" id="ARBA00023125"/>
    </source>
</evidence>
<keyword evidence="1" id="KW-0547">Nucleotide-binding</keyword>
<comment type="caution">
    <text evidence="5">The sequence shown here is derived from an EMBL/GenBank/DDBJ whole genome shotgun (WGS) entry which is preliminary data.</text>
</comment>
<dbReference type="InterPro" id="IPR036187">
    <property type="entry name" value="DNA_mismatch_repair_MutS_sf"/>
</dbReference>
<evidence type="ECO:0000256" key="1">
    <source>
        <dbReference type="ARBA" id="ARBA00022741"/>
    </source>
</evidence>
<protein>
    <recommendedName>
        <fullName evidence="4">DNA mismatch repair proteins mutS family domain-containing protein</fullName>
    </recommendedName>
</protein>
<proteinExistence type="predicted"/>
<dbReference type="Gene3D" id="1.10.1420.10">
    <property type="match status" value="1"/>
</dbReference>
<accession>A0A973A7M1</accession>
<dbReference type="SUPFAM" id="SSF52540">
    <property type="entry name" value="P-loop containing nucleoside triphosphate hydrolases"/>
    <property type="match status" value="1"/>
</dbReference>
<dbReference type="SUPFAM" id="SSF48334">
    <property type="entry name" value="DNA repair protein MutS, domain III"/>
    <property type="match status" value="1"/>
</dbReference>
<dbReference type="Pfam" id="PF00488">
    <property type="entry name" value="MutS_V"/>
    <property type="match status" value="1"/>
</dbReference>
<reference evidence="5" key="1">
    <citation type="submission" date="2020-05" db="EMBL/GenBank/DDBJ databases">
        <title>Sulfur intermediates as new biogeochemical hubs in an aquatic model microbial ecosystem.</title>
        <authorList>
            <person name="Vigneron A."/>
        </authorList>
    </citation>
    <scope>NUCLEOTIDE SEQUENCE</scope>
    <source>
        <strain evidence="5">Bin.250</strain>
    </source>
</reference>
<dbReference type="GO" id="GO:0005524">
    <property type="term" value="F:ATP binding"/>
    <property type="evidence" value="ECO:0007669"/>
    <property type="project" value="UniProtKB-KW"/>
</dbReference>
<sequence>MPRSPDDTADAVDSDDSDILVLDAQTLKDLEIFHADTQGASLFEFCNLTQTEGGAKVLRQRMERPWSNPQRIQATQQAIAFILAHRPAFNGLPSAYIAGRVEYYAHEILPIVTQENPLEFGLGAFALRANHARYYSNIVRGAQNTCRLILALRRLLAQAELASPTGDLAPAFSEMQALLARPRFASIPEQLFAGRTWTMLRMDQVFRIHEKATIARLLQLIYEFDALIAMADVTAAQGFVLPDIIRGPLSVQAEGLTHPFVLQAVPNAVVLNQACRVLFLTGPNMAGKTTYLRAFATALYLAHLGMGVPATRFAFVPTQRLFSSLSLSDDLRNGVSYFRAEALRVKAVAQAIANGFHVVALMDEPFKGTNVKDAFDASLAILARFAARENCLFMFSSH</sequence>